<keyword evidence="4" id="KW-1185">Reference proteome</keyword>
<dbReference type="PANTHER" id="PTHR31110:SF8">
    <property type="entry name" value="MAMMALIAN UNCOORDINATED HOMOLOGY 13, DOMAIN 2-RELATED"/>
    <property type="match status" value="1"/>
</dbReference>
<reference evidence="4" key="1">
    <citation type="journal article" date="2017" name="Nature">
        <title>The sunflower genome provides insights into oil metabolism, flowering and Asterid evolution.</title>
        <authorList>
            <person name="Badouin H."/>
            <person name="Gouzy J."/>
            <person name="Grassa C.J."/>
            <person name="Murat F."/>
            <person name="Staton S.E."/>
            <person name="Cottret L."/>
            <person name="Lelandais-Briere C."/>
            <person name="Owens G.L."/>
            <person name="Carrere S."/>
            <person name="Mayjonade B."/>
            <person name="Legrand L."/>
            <person name="Gill N."/>
            <person name="Kane N.C."/>
            <person name="Bowers J.E."/>
            <person name="Hubner S."/>
            <person name="Bellec A."/>
            <person name="Berard A."/>
            <person name="Berges H."/>
            <person name="Blanchet N."/>
            <person name="Boniface M.C."/>
            <person name="Brunel D."/>
            <person name="Catrice O."/>
            <person name="Chaidir N."/>
            <person name="Claudel C."/>
            <person name="Donnadieu C."/>
            <person name="Faraut T."/>
            <person name="Fievet G."/>
            <person name="Helmstetter N."/>
            <person name="King M."/>
            <person name="Knapp S.J."/>
            <person name="Lai Z."/>
            <person name="Le Paslier M.C."/>
            <person name="Lippi Y."/>
            <person name="Lorenzon L."/>
            <person name="Mandel J.R."/>
            <person name="Marage G."/>
            <person name="Marchand G."/>
            <person name="Marquand E."/>
            <person name="Bret-Mestries E."/>
            <person name="Morien E."/>
            <person name="Nambeesan S."/>
            <person name="Nguyen T."/>
            <person name="Pegot-Espagnet P."/>
            <person name="Pouilly N."/>
            <person name="Raftis F."/>
            <person name="Sallet E."/>
            <person name="Schiex T."/>
            <person name="Thomas J."/>
            <person name="Vandecasteele C."/>
            <person name="Vares D."/>
            <person name="Vear F."/>
            <person name="Vautrin S."/>
            <person name="Crespi M."/>
            <person name="Mangin B."/>
            <person name="Burke J.M."/>
            <person name="Salse J."/>
            <person name="Munos S."/>
            <person name="Vincourt P."/>
            <person name="Rieseberg L.H."/>
            <person name="Langlade N.B."/>
        </authorList>
    </citation>
    <scope>NUCLEOTIDE SEQUENCE [LARGE SCALE GENOMIC DNA]</scope>
    <source>
        <strain evidence="4">cv. SF193</strain>
    </source>
</reference>
<evidence type="ECO:0000313" key="4">
    <source>
        <dbReference type="Proteomes" id="UP000215914"/>
    </source>
</evidence>
<organism evidence="3 4">
    <name type="scientific">Helianthus annuus</name>
    <name type="common">Common sunflower</name>
    <dbReference type="NCBI Taxonomy" id="4232"/>
    <lineage>
        <taxon>Eukaryota</taxon>
        <taxon>Viridiplantae</taxon>
        <taxon>Streptophyta</taxon>
        <taxon>Embryophyta</taxon>
        <taxon>Tracheophyta</taxon>
        <taxon>Spermatophyta</taxon>
        <taxon>Magnoliopsida</taxon>
        <taxon>eudicotyledons</taxon>
        <taxon>Gunneridae</taxon>
        <taxon>Pentapetalae</taxon>
        <taxon>asterids</taxon>
        <taxon>campanulids</taxon>
        <taxon>Asterales</taxon>
        <taxon>Asteraceae</taxon>
        <taxon>Asteroideae</taxon>
        <taxon>Heliantheae alliance</taxon>
        <taxon>Heliantheae</taxon>
        <taxon>Helianthus</taxon>
    </lineage>
</organism>
<dbReference type="InParanoid" id="A0A251SS97"/>
<protein>
    <submittedName>
        <fullName evidence="3">Putative mammalian uncoordinated homology 13, domain 2</fullName>
    </submittedName>
</protein>
<dbReference type="EMBL" id="CM007902">
    <property type="protein sequence ID" value="OTG01720.1"/>
    <property type="molecule type" value="Genomic_DNA"/>
</dbReference>
<proteinExistence type="predicted"/>
<dbReference type="AlphaFoldDB" id="A0A251SS97"/>
<evidence type="ECO:0000259" key="2">
    <source>
        <dbReference type="PROSITE" id="PS51259"/>
    </source>
</evidence>
<evidence type="ECO:0000256" key="1">
    <source>
        <dbReference type="SAM" id="Phobius"/>
    </source>
</evidence>
<feature type="transmembrane region" description="Helical" evidence="1">
    <location>
        <begin position="12"/>
        <end position="32"/>
    </location>
</feature>
<dbReference type="InterPro" id="IPR014772">
    <property type="entry name" value="Munc13_dom-2"/>
</dbReference>
<accession>A0A251SS97</accession>
<gene>
    <name evidence="3" type="ORF">HannXRQ_Chr13g0405081</name>
</gene>
<dbReference type="PANTHER" id="PTHR31110">
    <property type="entry name" value="PESTICIDAL CRYSTAL CRY8BA PROTEIN"/>
    <property type="match status" value="1"/>
</dbReference>
<keyword evidence="1" id="KW-1133">Transmembrane helix</keyword>
<dbReference type="STRING" id="4232.A0A251SS97"/>
<evidence type="ECO:0000313" key="3">
    <source>
        <dbReference type="EMBL" id="OTG01720.1"/>
    </source>
</evidence>
<keyword evidence="1" id="KW-0812">Transmembrane</keyword>
<sequence length="1010" mass="114134">MILQPIDTFTHAIHHFLTLSLLSLQFCFLLFISTSKARSHSTFIRFFLCRHKWVPKSLMHLKIFGSPHVVAVLRLLTMQTDVMIHRQSMQADVASNPLPAGLPAYHASEQGPWCTVISYDACVRLCLKYFFQGSSEARVFLEKECSLLQTAFCLDQKLLQPEAELLSKRASELVVHGVLKKPQKTFGKLKVEVRKVKMVVDAPNGCTFSSIKNPPVLKLQKFNRRLSGMKSTVHSEWEALKQVRVAPKFSSKGSLSHQSLAYLHFGTHYMRDMAGLLKVGITSLHNAPTLPEPAQETYLCSLRLKSSSDGDVTRMQPGSCETHVFLPDGMRDDLIVEVTDSKGKYCGHAIAQMADIADDLGDKLRWCPIYHEPEHELVGRIQLNIHYSTSTDESNNVKCGIVAETIAYDSVLEAAMKVQKFKQRNLLLHGPWKWLVTKFAVYYGVSDAYAKLRYLSYVMDVATPTADCLNVVHDLLSPVIACKVKGTLSSQENRMLVRLSDKIEQTIALVFENYKSLDEKSPSGLTDKPTPASGFISPALKPALKLYNLLHDIKTPEAQMQLCKYFQTAVRKILGRHLAETSEFVSSSGEKSTMDQIVYSNACQKMKSLCLTIRDEIVSDTKIHKQNVLPGFLDLPNLSSALYSLELCNRMRGFLTLCPPISLSPPVTDLIITTCDFQKDLAYWNISPVKGGVDAKELFHIHITRLMRDKRLELLESCKLDKGVGPQISTSIFVDDMYKKLEETLREYQVIVSRWPEYTLDLEKVIADTERVVMETLEKKYSDILSTLKEHTIPVKAVQYVQRFAKGNSLPYSFPEELGTLFNSMKKMLEVLQPEIEKQFKSRISCISQSENAVPGELLSEVTVTLRTKFRNYMQGAVEKLAGNTKLQNTTNLKKVIQEAKESVGESDIRNRMQPLKDILTKTISDLHGSLENHVFVIFCRTLWDRMGQDVLKVLENKKENWTCKASRVALSVLNETFASEMQRLVGHTLEDKDVEAPRSILEVQSILCK</sequence>
<dbReference type="Proteomes" id="UP000215914">
    <property type="component" value="Chromosome 13"/>
</dbReference>
<keyword evidence="1" id="KW-0472">Membrane</keyword>
<feature type="domain" description="MHD2" evidence="2">
    <location>
        <begin position="910"/>
        <end position="1010"/>
    </location>
</feature>
<name>A0A251SS97_HELAN</name>
<dbReference type="PROSITE" id="PS51259">
    <property type="entry name" value="MHD2"/>
    <property type="match status" value="1"/>
</dbReference>